<accession>A0ABD1HL82</accession>
<sequence>MHCSSTRPSDPSSNASCGEDGSRSNHAKHRSTPNLDHRRPNLPSRFCPAEKVGKEIESVSEQLMVIKNSIITVEDGLLGGGSAIASSSSTVALIRKEAMVGFDGLFMEIKSRLCGEPSSPLKIIPVVGMGGIGKTTLALNAYDDPLTMERFQIRAWVTVSQDYSVQEIASGLLASMEAPKLVAQRNSMKQHHVFQKLKCRRFLIVLDDVWSRGAWNELRMMFLTTEMEVGLY</sequence>
<dbReference type="Proteomes" id="UP001567538">
    <property type="component" value="Unassembled WGS sequence"/>
</dbReference>
<dbReference type="InterPro" id="IPR027417">
    <property type="entry name" value="P-loop_NTPase"/>
</dbReference>
<name>A0ABD1HL82_SALDI</name>
<dbReference type="PANTHER" id="PTHR36766:SF70">
    <property type="entry name" value="DISEASE RESISTANCE PROTEIN RGA4"/>
    <property type="match status" value="1"/>
</dbReference>
<dbReference type="InterPro" id="IPR002182">
    <property type="entry name" value="NB-ARC"/>
</dbReference>
<evidence type="ECO:0000256" key="1">
    <source>
        <dbReference type="ARBA" id="ARBA00022821"/>
    </source>
</evidence>
<evidence type="ECO:0000259" key="3">
    <source>
        <dbReference type="Pfam" id="PF00931"/>
    </source>
</evidence>
<dbReference type="AlphaFoldDB" id="A0ABD1HL82"/>
<dbReference type="SUPFAM" id="SSF52540">
    <property type="entry name" value="P-loop containing nucleoside triphosphate hydrolases"/>
    <property type="match status" value="1"/>
</dbReference>
<feature type="compositionally biased region" description="Polar residues" evidence="2">
    <location>
        <begin position="1"/>
        <end position="16"/>
    </location>
</feature>
<evidence type="ECO:0000256" key="2">
    <source>
        <dbReference type="SAM" id="MobiDB-lite"/>
    </source>
</evidence>
<gene>
    <name evidence="4" type="ORF">AAHA92_12607</name>
</gene>
<dbReference type="PRINTS" id="PR00364">
    <property type="entry name" value="DISEASERSIST"/>
</dbReference>
<organism evidence="4 5">
    <name type="scientific">Salvia divinorum</name>
    <name type="common">Maria pastora</name>
    <name type="synonym">Diviner's sage</name>
    <dbReference type="NCBI Taxonomy" id="28513"/>
    <lineage>
        <taxon>Eukaryota</taxon>
        <taxon>Viridiplantae</taxon>
        <taxon>Streptophyta</taxon>
        <taxon>Embryophyta</taxon>
        <taxon>Tracheophyta</taxon>
        <taxon>Spermatophyta</taxon>
        <taxon>Magnoliopsida</taxon>
        <taxon>eudicotyledons</taxon>
        <taxon>Gunneridae</taxon>
        <taxon>Pentapetalae</taxon>
        <taxon>asterids</taxon>
        <taxon>lamiids</taxon>
        <taxon>Lamiales</taxon>
        <taxon>Lamiaceae</taxon>
        <taxon>Nepetoideae</taxon>
        <taxon>Mentheae</taxon>
        <taxon>Salviinae</taxon>
        <taxon>Salvia</taxon>
        <taxon>Salvia subgen. Calosphace</taxon>
    </lineage>
</organism>
<feature type="region of interest" description="Disordered" evidence="2">
    <location>
        <begin position="1"/>
        <end position="46"/>
    </location>
</feature>
<dbReference type="PANTHER" id="PTHR36766">
    <property type="entry name" value="PLANT BROAD-SPECTRUM MILDEW RESISTANCE PROTEIN RPW8"/>
    <property type="match status" value="1"/>
</dbReference>
<proteinExistence type="predicted"/>
<evidence type="ECO:0000313" key="5">
    <source>
        <dbReference type="Proteomes" id="UP001567538"/>
    </source>
</evidence>
<dbReference type="GO" id="GO:0006952">
    <property type="term" value="P:defense response"/>
    <property type="evidence" value="ECO:0007669"/>
    <property type="project" value="UniProtKB-KW"/>
</dbReference>
<dbReference type="Gene3D" id="3.40.50.300">
    <property type="entry name" value="P-loop containing nucleotide triphosphate hydrolases"/>
    <property type="match status" value="1"/>
</dbReference>
<evidence type="ECO:0000313" key="4">
    <source>
        <dbReference type="EMBL" id="KAL1557072.1"/>
    </source>
</evidence>
<keyword evidence="5" id="KW-1185">Reference proteome</keyword>
<dbReference type="EMBL" id="JBEAFC010000005">
    <property type="protein sequence ID" value="KAL1557072.1"/>
    <property type="molecule type" value="Genomic_DNA"/>
</dbReference>
<protein>
    <submittedName>
        <fullName evidence="4">Late blight resistance protein R1A-4</fullName>
    </submittedName>
</protein>
<reference evidence="4 5" key="1">
    <citation type="submission" date="2024-06" db="EMBL/GenBank/DDBJ databases">
        <title>A chromosome level genome sequence of Diviner's sage (Salvia divinorum).</title>
        <authorList>
            <person name="Ford S.A."/>
            <person name="Ro D.-K."/>
            <person name="Ness R.W."/>
            <person name="Phillips M.A."/>
        </authorList>
    </citation>
    <scope>NUCLEOTIDE SEQUENCE [LARGE SCALE GENOMIC DNA]</scope>
    <source>
        <strain evidence="4">SAF-2024a</strain>
        <tissue evidence="4">Leaf</tissue>
    </source>
</reference>
<feature type="domain" description="NB-ARC" evidence="3">
    <location>
        <begin position="108"/>
        <end position="223"/>
    </location>
</feature>
<dbReference type="Pfam" id="PF00931">
    <property type="entry name" value="NB-ARC"/>
    <property type="match status" value="1"/>
</dbReference>
<keyword evidence="1" id="KW-0611">Plant defense</keyword>
<comment type="caution">
    <text evidence="4">The sequence shown here is derived from an EMBL/GenBank/DDBJ whole genome shotgun (WGS) entry which is preliminary data.</text>
</comment>